<dbReference type="Pfam" id="PF01663">
    <property type="entry name" value="Phosphodiest"/>
    <property type="match status" value="1"/>
</dbReference>
<name>A0A419WQ33_9EURY</name>
<proteinExistence type="predicted"/>
<dbReference type="RefSeq" id="WP_120243090.1">
    <property type="nucleotide sequence ID" value="NZ_RAPO01000001.1"/>
</dbReference>
<dbReference type="Gene3D" id="3.40.720.10">
    <property type="entry name" value="Alkaline Phosphatase, subunit A"/>
    <property type="match status" value="1"/>
</dbReference>
<dbReference type="InterPro" id="IPR017850">
    <property type="entry name" value="Alkaline_phosphatase_core_sf"/>
</dbReference>
<dbReference type="OrthoDB" id="33550at2157"/>
<comment type="caution">
    <text evidence="1">The sequence shown here is derived from an EMBL/GenBank/DDBJ whole genome shotgun (WGS) entry which is preliminary data.</text>
</comment>
<dbReference type="GO" id="GO:0016787">
    <property type="term" value="F:hydrolase activity"/>
    <property type="evidence" value="ECO:0007669"/>
    <property type="project" value="UniProtKB-ARBA"/>
</dbReference>
<evidence type="ECO:0000313" key="2">
    <source>
        <dbReference type="Proteomes" id="UP000283805"/>
    </source>
</evidence>
<dbReference type="PANTHER" id="PTHR10151:SF120">
    <property type="entry name" value="BIS(5'-ADENOSYL)-TRIPHOSPHATASE"/>
    <property type="match status" value="1"/>
</dbReference>
<reference evidence="1 2" key="1">
    <citation type="submission" date="2018-09" db="EMBL/GenBank/DDBJ databases">
        <title>Genomic Encyclopedia of Archaeal and Bacterial Type Strains, Phase II (KMG-II): from individual species to whole genera.</title>
        <authorList>
            <person name="Goeker M."/>
        </authorList>
    </citation>
    <scope>NUCLEOTIDE SEQUENCE [LARGE SCALE GENOMIC DNA]</scope>
    <source>
        <strain evidence="1 2">DSM 13151</strain>
    </source>
</reference>
<keyword evidence="2" id="KW-1185">Reference proteome</keyword>
<dbReference type="Proteomes" id="UP000283805">
    <property type="component" value="Unassembled WGS sequence"/>
</dbReference>
<dbReference type="InterPro" id="IPR002591">
    <property type="entry name" value="Phosphodiest/P_Trfase"/>
</dbReference>
<dbReference type="PANTHER" id="PTHR10151">
    <property type="entry name" value="ECTONUCLEOTIDE PYROPHOSPHATASE/PHOSPHODIESTERASE"/>
    <property type="match status" value="1"/>
</dbReference>
<accession>A0A419WQ33</accession>
<gene>
    <name evidence="1" type="ORF">ATJ93_0554</name>
</gene>
<organism evidence="1 2">
    <name type="scientific">Halopiger aswanensis</name>
    <dbReference type="NCBI Taxonomy" id="148449"/>
    <lineage>
        <taxon>Archaea</taxon>
        <taxon>Methanobacteriati</taxon>
        <taxon>Methanobacteriota</taxon>
        <taxon>Stenosarchaea group</taxon>
        <taxon>Halobacteria</taxon>
        <taxon>Halobacteriales</taxon>
        <taxon>Natrialbaceae</taxon>
        <taxon>Halopiger</taxon>
    </lineage>
</organism>
<protein>
    <submittedName>
        <fullName evidence="1">Putative AlkP superfamily pyrophosphatase or phosphodiesterase</fullName>
    </submittedName>
</protein>
<dbReference type="EMBL" id="RAPO01000001">
    <property type="protein sequence ID" value="RKD97565.1"/>
    <property type="molecule type" value="Genomic_DNA"/>
</dbReference>
<dbReference type="AlphaFoldDB" id="A0A419WQ33"/>
<evidence type="ECO:0000313" key="1">
    <source>
        <dbReference type="EMBL" id="RKD97565.1"/>
    </source>
</evidence>
<sequence length="414" mass="45409">MLRADLEDQLRDRYERDGYLYPGYDSFCFANVPHTVASILGAETGRTLPDEALRGVETDVENVLVVLLDGLGLNRWRSERTDVPLLERLTERGTVTPLTSVYPSETAAAMTTYHTGALPADHGVIGWNVHEPTVGTSFLALPFVDKAGNPPAGLEPDDVADADPWVAALESEVDVRYVTGYPEHEAHATNHEYDALENLGETLEDALAAAASPSYTFAYVPHVDVAAHQHGTTSEQYRETLAQACAQLEDALAAVDLETAEETLVLVTADHGHVDTDLDRNVDLTAFDVLEESLERGPDGEPIRYAGSPRNVHLHLREGTVERVREELSSRLDARIFRRETVLEEGLFGDCEPSATFERRLGDLVVSHRELGVWYGGDYEPDELELVGMHGGLNPDEMLVPLAACRLSALRSSA</sequence>
<dbReference type="SUPFAM" id="SSF53649">
    <property type="entry name" value="Alkaline phosphatase-like"/>
    <property type="match status" value="1"/>
</dbReference>